<comment type="caution">
    <text evidence="1">The sequence shown here is derived from an EMBL/GenBank/DDBJ whole genome shotgun (WGS) entry which is preliminary data.</text>
</comment>
<sequence>MNTKFKANRAESEYWWQIHLDPNNENNRVPYLTGYSEGKGKEDEQKDRLLMNKVKNPLSRYFERMTSIVVYRNSALTPKAEHLPILTLTRYGWTSNDNWLLQRPFLVNYFNSLYKNGKINLYAAHDKEVMQKRIPMEVFREHLHHKMRFRNHDEILAFCDSKISICGKPAVEGWYQIHIHDFQPELLEKARPIQPISSAFLSLETKEPFDSQQFQAYQNGLNELANKFNARK</sequence>
<dbReference type="EMBL" id="JAMZEL010000024">
    <property type="protein sequence ID" value="MCP1386437.1"/>
    <property type="molecule type" value="Genomic_DNA"/>
</dbReference>
<keyword evidence="2" id="KW-1185">Reference proteome</keyword>
<evidence type="ECO:0008006" key="3">
    <source>
        <dbReference type="Google" id="ProtNLM"/>
    </source>
</evidence>
<name>A0ABT1FXR5_9BACT</name>
<evidence type="ECO:0000313" key="1">
    <source>
        <dbReference type="EMBL" id="MCP1386437.1"/>
    </source>
</evidence>
<dbReference type="RefSeq" id="WP_253533300.1">
    <property type="nucleotide sequence ID" value="NZ_JAMZEL010000024.1"/>
</dbReference>
<dbReference type="Proteomes" id="UP001204772">
    <property type="component" value="Unassembled WGS sequence"/>
</dbReference>
<organism evidence="1 2">
    <name type="scientific">Runella salmonicolor</name>
    <dbReference type="NCBI Taxonomy" id="2950278"/>
    <lineage>
        <taxon>Bacteria</taxon>
        <taxon>Pseudomonadati</taxon>
        <taxon>Bacteroidota</taxon>
        <taxon>Cytophagia</taxon>
        <taxon>Cytophagales</taxon>
        <taxon>Spirosomataceae</taxon>
        <taxon>Runella</taxon>
    </lineage>
</organism>
<evidence type="ECO:0000313" key="2">
    <source>
        <dbReference type="Proteomes" id="UP001204772"/>
    </source>
</evidence>
<accession>A0ABT1FXR5</accession>
<proteinExistence type="predicted"/>
<protein>
    <recommendedName>
        <fullName evidence="3">Sulfotransferase family protein</fullName>
    </recommendedName>
</protein>
<reference evidence="1 2" key="1">
    <citation type="submission" date="2022-06" db="EMBL/GenBank/DDBJ databases">
        <title>Runella sp. S5 genome sequencing.</title>
        <authorList>
            <person name="Park S."/>
        </authorList>
    </citation>
    <scope>NUCLEOTIDE SEQUENCE [LARGE SCALE GENOMIC DNA]</scope>
    <source>
        <strain evidence="1 2">S5</strain>
    </source>
</reference>
<gene>
    <name evidence="1" type="ORF">NCI00_28605</name>
</gene>